<protein>
    <submittedName>
        <fullName evidence="3">Putative solute:sodium symporter small subunit</fullName>
    </submittedName>
</protein>
<dbReference type="InterPro" id="IPR019886">
    <property type="entry name" value="Na_symporter_ssu"/>
</dbReference>
<proteinExistence type="predicted"/>
<sequence length="171" mass="18935">MRELYETLIELIAPLILDRVKASDAGFCLTAQLLVVTFTRSVQGPWLIDQADPSGGTWNWLKGKGSTDNLEQEPNKRFFTMGGNMAENNDSGKAYWKANLNLITICLVIWFVVSFGFGLILRPALSGISVGGTDLGFWFAQQGSIYVFLGLIFFYAVRMNAIDRAHGVSDD</sequence>
<feature type="domain" description="Sodium symporter small subunit" evidence="2">
    <location>
        <begin position="93"/>
        <end position="168"/>
    </location>
</feature>
<evidence type="ECO:0000259" key="2">
    <source>
        <dbReference type="Pfam" id="PF13937"/>
    </source>
</evidence>
<keyword evidence="1" id="KW-1133">Transmembrane helix</keyword>
<keyword evidence="1" id="KW-0472">Membrane</keyword>
<evidence type="ECO:0000313" key="4">
    <source>
        <dbReference type="Proteomes" id="UP000219439"/>
    </source>
</evidence>
<keyword evidence="4" id="KW-1185">Reference proteome</keyword>
<keyword evidence="1" id="KW-0812">Transmembrane</keyword>
<name>A0A285PH09_9HYPH</name>
<dbReference type="NCBIfam" id="TIGR03647">
    <property type="entry name" value="Na_symport_sm"/>
    <property type="match status" value="1"/>
</dbReference>
<dbReference type="Pfam" id="PF13937">
    <property type="entry name" value="DUF4212"/>
    <property type="match status" value="1"/>
</dbReference>
<gene>
    <name evidence="3" type="ORF">SAMN06265368_4119</name>
</gene>
<dbReference type="RefSeq" id="WP_244580169.1">
    <property type="nucleotide sequence ID" value="NZ_OBEL01000006.1"/>
</dbReference>
<accession>A0A285PH09</accession>
<feature type="transmembrane region" description="Helical" evidence="1">
    <location>
        <begin position="102"/>
        <end position="125"/>
    </location>
</feature>
<dbReference type="Proteomes" id="UP000219439">
    <property type="component" value="Unassembled WGS sequence"/>
</dbReference>
<dbReference type="EMBL" id="OBEL01000006">
    <property type="protein sequence ID" value="SNZ21005.1"/>
    <property type="molecule type" value="Genomic_DNA"/>
</dbReference>
<organism evidence="3 4">
    <name type="scientific">Cohaesibacter gelatinilyticus</name>
    <dbReference type="NCBI Taxonomy" id="372072"/>
    <lineage>
        <taxon>Bacteria</taxon>
        <taxon>Pseudomonadati</taxon>
        <taxon>Pseudomonadota</taxon>
        <taxon>Alphaproteobacteria</taxon>
        <taxon>Hyphomicrobiales</taxon>
        <taxon>Cohaesibacteraceae</taxon>
    </lineage>
</organism>
<reference evidence="3 4" key="1">
    <citation type="submission" date="2017-09" db="EMBL/GenBank/DDBJ databases">
        <authorList>
            <person name="Ehlers B."/>
            <person name="Leendertz F.H."/>
        </authorList>
    </citation>
    <scope>NUCLEOTIDE SEQUENCE [LARGE SCALE GENOMIC DNA]</scope>
    <source>
        <strain evidence="3 4">DSM 18289</strain>
    </source>
</reference>
<dbReference type="AlphaFoldDB" id="A0A285PH09"/>
<evidence type="ECO:0000256" key="1">
    <source>
        <dbReference type="SAM" id="Phobius"/>
    </source>
</evidence>
<evidence type="ECO:0000313" key="3">
    <source>
        <dbReference type="EMBL" id="SNZ21005.1"/>
    </source>
</evidence>
<feature type="transmembrane region" description="Helical" evidence="1">
    <location>
        <begin position="137"/>
        <end position="157"/>
    </location>
</feature>